<comment type="caution">
    <text evidence="6">The sequence shown here is derived from an EMBL/GenBank/DDBJ whole genome shotgun (WGS) entry which is preliminary data.</text>
</comment>
<feature type="transmembrane region" description="Helical" evidence="5">
    <location>
        <begin position="45"/>
        <end position="64"/>
    </location>
</feature>
<dbReference type="EMBL" id="PFGC01000049">
    <property type="protein sequence ID" value="PIW36558.1"/>
    <property type="molecule type" value="Genomic_DNA"/>
</dbReference>
<keyword evidence="4 5" id="KW-0472">Membrane</keyword>
<evidence type="ECO:0000313" key="6">
    <source>
        <dbReference type="EMBL" id="PIW36558.1"/>
    </source>
</evidence>
<dbReference type="InterPro" id="IPR032808">
    <property type="entry name" value="DoxX"/>
</dbReference>
<dbReference type="AlphaFoldDB" id="A0A2M7H2V0"/>
<evidence type="ECO:0000256" key="3">
    <source>
        <dbReference type="ARBA" id="ARBA00022989"/>
    </source>
</evidence>
<dbReference type="GO" id="GO:0016020">
    <property type="term" value="C:membrane"/>
    <property type="evidence" value="ECO:0007669"/>
    <property type="project" value="UniProtKB-SubCell"/>
</dbReference>
<name>A0A2M7H2V0_9BACT</name>
<sequence>MRKHTLFERFSKCTSQGVCSSMFLVLRVALGLMFLYAGVTKFGDWSAAGYLAGATGPLAGWFQSLAGNGLVDSLNAWGLTLVGACLVLGIFVRPASFFGIIIMILYYLADFEGNTAHGLIDQHIIYIIVLMLFMAGGVGHILGIDGLVHENLRKKGRLISVLFG</sequence>
<keyword evidence="2 5" id="KW-0812">Transmembrane</keyword>
<comment type="subcellular location">
    <subcellularLocation>
        <location evidence="1">Membrane</location>
        <topology evidence="1">Multi-pass membrane protein</topology>
    </subcellularLocation>
</comment>
<gene>
    <name evidence="6" type="ORF">COW24_04690</name>
</gene>
<evidence type="ECO:0000256" key="2">
    <source>
        <dbReference type="ARBA" id="ARBA00022692"/>
    </source>
</evidence>
<evidence type="ECO:0000256" key="1">
    <source>
        <dbReference type="ARBA" id="ARBA00004141"/>
    </source>
</evidence>
<evidence type="ECO:0008006" key="8">
    <source>
        <dbReference type="Google" id="ProtNLM"/>
    </source>
</evidence>
<reference evidence="6 7" key="1">
    <citation type="submission" date="2017-09" db="EMBL/GenBank/DDBJ databases">
        <title>Depth-based differentiation of microbial function through sediment-hosted aquifers and enrichment of novel symbionts in the deep terrestrial subsurface.</title>
        <authorList>
            <person name="Probst A.J."/>
            <person name="Ladd B."/>
            <person name="Jarett J.K."/>
            <person name="Geller-Mcgrath D.E."/>
            <person name="Sieber C.M."/>
            <person name="Emerson J.B."/>
            <person name="Anantharaman K."/>
            <person name="Thomas B.C."/>
            <person name="Malmstrom R."/>
            <person name="Stieglmeier M."/>
            <person name="Klingl A."/>
            <person name="Woyke T."/>
            <person name="Ryan C.M."/>
            <person name="Banfield J.F."/>
        </authorList>
    </citation>
    <scope>NUCLEOTIDE SEQUENCE [LARGE SCALE GENOMIC DNA]</scope>
    <source>
        <strain evidence="6">CG15_BIG_FIL_POST_REV_8_21_14_020_45_12</strain>
    </source>
</reference>
<evidence type="ECO:0000313" key="7">
    <source>
        <dbReference type="Proteomes" id="UP000230292"/>
    </source>
</evidence>
<feature type="transmembrane region" description="Helical" evidence="5">
    <location>
        <begin position="124"/>
        <end position="148"/>
    </location>
</feature>
<feature type="transmembrane region" description="Helical" evidence="5">
    <location>
        <begin position="21"/>
        <end position="39"/>
    </location>
</feature>
<organism evidence="6 7">
    <name type="scientific">Candidatus Kerfeldbacteria bacterium CG15_BIG_FIL_POST_REV_8_21_14_020_45_12</name>
    <dbReference type="NCBI Taxonomy" id="2014247"/>
    <lineage>
        <taxon>Bacteria</taxon>
        <taxon>Candidatus Kerfeldiibacteriota</taxon>
    </lineage>
</organism>
<protein>
    <recommendedName>
        <fullName evidence="8">DoxX family protein</fullName>
    </recommendedName>
</protein>
<proteinExistence type="predicted"/>
<feature type="transmembrane region" description="Helical" evidence="5">
    <location>
        <begin position="76"/>
        <end position="109"/>
    </location>
</feature>
<dbReference type="Proteomes" id="UP000230292">
    <property type="component" value="Unassembled WGS sequence"/>
</dbReference>
<evidence type="ECO:0000256" key="4">
    <source>
        <dbReference type="ARBA" id="ARBA00023136"/>
    </source>
</evidence>
<evidence type="ECO:0000256" key="5">
    <source>
        <dbReference type="SAM" id="Phobius"/>
    </source>
</evidence>
<keyword evidence="3 5" id="KW-1133">Transmembrane helix</keyword>
<dbReference type="Pfam" id="PF07681">
    <property type="entry name" value="DoxX"/>
    <property type="match status" value="1"/>
</dbReference>
<accession>A0A2M7H2V0</accession>